<dbReference type="AlphaFoldDB" id="A0AAN8Q5E8"/>
<accession>A0AAN8Q5E8</accession>
<evidence type="ECO:0000313" key="2">
    <source>
        <dbReference type="Proteomes" id="UP001356427"/>
    </source>
</evidence>
<dbReference type="Proteomes" id="UP001356427">
    <property type="component" value="Unassembled WGS sequence"/>
</dbReference>
<dbReference type="EMBL" id="JAGTTL010000038">
    <property type="protein sequence ID" value="KAK6292264.1"/>
    <property type="molecule type" value="Genomic_DNA"/>
</dbReference>
<sequence length="85" mass="9802">MKQTTHLQEKYRTVYLKRCFPPPCNFLPLPACARSFSARCFAEDEVAWIRRPAAPTSKVIELNYCSASVPWYPSEKQQESACAMR</sequence>
<keyword evidence="2" id="KW-1185">Reference proteome</keyword>
<gene>
    <name evidence="1" type="ORF">J4Q44_G00368480</name>
</gene>
<comment type="caution">
    <text evidence="1">The sequence shown here is derived from an EMBL/GenBank/DDBJ whole genome shotgun (WGS) entry which is preliminary data.</text>
</comment>
<protein>
    <submittedName>
        <fullName evidence="1">Uncharacterized protein</fullName>
    </submittedName>
</protein>
<evidence type="ECO:0000313" key="1">
    <source>
        <dbReference type="EMBL" id="KAK6292264.1"/>
    </source>
</evidence>
<organism evidence="1 2">
    <name type="scientific">Coregonus suidteri</name>
    <dbReference type="NCBI Taxonomy" id="861788"/>
    <lineage>
        <taxon>Eukaryota</taxon>
        <taxon>Metazoa</taxon>
        <taxon>Chordata</taxon>
        <taxon>Craniata</taxon>
        <taxon>Vertebrata</taxon>
        <taxon>Euteleostomi</taxon>
        <taxon>Actinopterygii</taxon>
        <taxon>Neopterygii</taxon>
        <taxon>Teleostei</taxon>
        <taxon>Protacanthopterygii</taxon>
        <taxon>Salmoniformes</taxon>
        <taxon>Salmonidae</taxon>
        <taxon>Coregoninae</taxon>
        <taxon>Coregonus</taxon>
    </lineage>
</organism>
<name>A0AAN8Q5E8_9TELE</name>
<proteinExistence type="predicted"/>
<reference evidence="1 2" key="1">
    <citation type="submission" date="2021-04" db="EMBL/GenBank/DDBJ databases">
        <authorList>
            <person name="De Guttry C."/>
            <person name="Zahm M."/>
            <person name="Klopp C."/>
            <person name="Cabau C."/>
            <person name="Louis A."/>
            <person name="Berthelot C."/>
            <person name="Parey E."/>
            <person name="Roest Crollius H."/>
            <person name="Montfort J."/>
            <person name="Robinson-Rechavi M."/>
            <person name="Bucao C."/>
            <person name="Bouchez O."/>
            <person name="Gislard M."/>
            <person name="Lluch J."/>
            <person name="Milhes M."/>
            <person name="Lampietro C."/>
            <person name="Lopez Roques C."/>
            <person name="Donnadieu C."/>
            <person name="Braasch I."/>
            <person name="Desvignes T."/>
            <person name="Postlethwait J."/>
            <person name="Bobe J."/>
            <person name="Wedekind C."/>
            <person name="Guiguen Y."/>
        </authorList>
    </citation>
    <scope>NUCLEOTIDE SEQUENCE [LARGE SCALE GENOMIC DNA]</scope>
    <source>
        <strain evidence="1">Cs_M1</strain>
        <tissue evidence="1">Blood</tissue>
    </source>
</reference>